<keyword evidence="6" id="KW-1185">Reference proteome</keyword>
<accession>A0ABT9G0G0</accession>
<gene>
    <name evidence="5" type="ORF">Q8X39_04960</name>
</gene>
<evidence type="ECO:0000256" key="3">
    <source>
        <dbReference type="PROSITE-ProRule" id="PRU00284"/>
    </source>
</evidence>
<dbReference type="InterPro" id="IPR004090">
    <property type="entry name" value="Chemotax_Me-accpt_rcpt"/>
</dbReference>
<evidence type="ECO:0000256" key="2">
    <source>
        <dbReference type="ARBA" id="ARBA00029447"/>
    </source>
</evidence>
<dbReference type="PANTHER" id="PTHR32089:SF112">
    <property type="entry name" value="LYSOZYME-LIKE PROTEIN-RELATED"/>
    <property type="match status" value="1"/>
</dbReference>
<dbReference type="SMART" id="SM00283">
    <property type="entry name" value="MA"/>
    <property type="match status" value="1"/>
</dbReference>
<dbReference type="Gene3D" id="1.10.287.950">
    <property type="entry name" value="Methyl-accepting chemotaxis protein"/>
    <property type="match status" value="1"/>
</dbReference>
<name>A0ABT9G0G0_LEPDI</name>
<organism evidence="5 6">
    <name type="scientific">Leptothrix discophora</name>
    <dbReference type="NCBI Taxonomy" id="89"/>
    <lineage>
        <taxon>Bacteria</taxon>
        <taxon>Pseudomonadati</taxon>
        <taxon>Pseudomonadota</taxon>
        <taxon>Betaproteobacteria</taxon>
        <taxon>Burkholderiales</taxon>
        <taxon>Sphaerotilaceae</taxon>
        <taxon>Leptothrix</taxon>
    </lineage>
</organism>
<evidence type="ECO:0000313" key="6">
    <source>
        <dbReference type="Proteomes" id="UP001235760"/>
    </source>
</evidence>
<dbReference type="PANTHER" id="PTHR32089">
    <property type="entry name" value="METHYL-ACCEPTING CHEMOTAXIS PROTEIN MCPB"/>
    <property type="match status" value="1"/>
</dbReference>
<dbReference type="InterPro" id="IPR004089">
    <property type="entry name" value="MCPsignal_dom"/>
</dbReference>
<proteinExistence type="inferred from homology"/>
<comment type="similarity">
    <text evidence="2">Belongs to the methyl-accepting chemotaxis (MCP) protein family.</text>
</comment>
<protein>
    <submittedName>
        <fullName evidence="5">Methyl-accepting chemotaxis protein</fullName>
    </submittedName>
</protein>
<dbReference type="EMBL" id="JAUZEE010000002">
    <property type="protein sequence ID" value="MDP4299975.1"/>
    <property type="molecule type" value="Genomic_DNA"/>
</dbReference>
<dbReference type="Proteomes" id="UP001235760">
    <property type="component" value="Unassembled WGS sequence"/>
</dbReference>
<dbReference type="PRINTS" id="PR00260">
    <property type="entry name" value="CHEMTRNSDUCR"/>
</dbReference>
<dbReference type="SUPFAM" id="SSF58104">
    <property type="entry name" value="Methyl-accepting chemotaxis protein (MCP) signaling domain"/>
    <property type="match status" value="1"/>
</dbReference>
<evidence type="ECO:0000256" key="1">
    <source>
        <dbReference type="ARBA" id="ARBA00023224"/>
    </source>
</evidence>
<reference evidence="5 6" key="1">
    <citation type="submission" date="2023-08" db="EMBL/GenBank/DDBJ databases">
        <authorList>
            <person name="Roldan D.M."/>
            <person name="Menes R.J."/>
        </authorList>
    </citation>
    <scope>NUCLEOTIDE SEQUENCE [LARGE SCALE GENOMIC DNA]</scope>
    <source>
        <strain evidence="5 6">CCM 2812</strain>
    </source>
</reference>
<keyword evidence="1 3" id="KW-0807">Transducer</keyword>
<comment type="caution">
    <text evidence="5">The sequence shown here is derived from an EMBL/GenBank/DDBJ whole genome shotgun (WGS) entry which is preliminary data.</text>
</comment>
<feature type="domain" description="Methyl-accepting transducer" evidence="4">
    <location>
        <begin position="68"/>
        <end position="304"/>
    </location>
</feature>
<dbReference type="PROSITE" id="PS50111">
    <property type="entry name" value="CHEMOTAXIS_TRANSDUC_2"/>
    <property type="match status" value="1"/>
</dbReference>
<dbReference type="RefSeq" id="WP_305748530.1">
    <property type="nucleotide sequence ID" value="NZ_JAUZEE010000002.1"/>
</dbReference>
<sequence>MFSLTSLLWPALFTAAWLCAGLLQIGWAGWLTGALLAAWALGLPQRWRDRLAGGAPHEASQVVSVSEAARRIDEATQLWTQHIQGAQAQMREATERLIGGFRSILDQLDEITHADAGTDDDSALVQRVNMLADCERELRALVQGFGAFIESRDQILGTVRSLDRVSSGLRTMAEDVDGLARQTNLLSINAAIEAARAGPAGRGFGVVAAEVRRLSTASGETGRRIGEQVRQFGEQVQDTLAQATERVRDDQSLIQQSEKTVSAVIERVDHTVEVLNARTVDLAQRSDAVRGQVEQLLIAFQFQDRVQQILDQITQSMASTRACLHEAAETGRMPQAQDWEALLSAGYTTAEQKDLSIDPGQATQASGGAVFF</sequence>
<evidence type="ECO:0000259" key="4">
    <source>
        <dbReference type="PROSITE" id="PS50111"/>
    </source>
</evidence>
<dbReference type="Pfam" id="PF00015">
    <property type="entry name" value="MCPsignal"/>
    <property type="match status" value="1"/>
</dbReference>
<evidence type="ECO:0000313" key="5">
    <source>
        <dbReference type="EMBL" id="MDP4299975.1"/>
    </source>
</evidence>